<name>A0ABD0L1W3_9CAEN</name>
<proteinExistence type="predicted"/>
<dbReference type="Proteomes" id="UP001519460">
    <property type="component" value="Unassembled WGS sequence"/>
</dbReference>
<protein>
    <submittedName>
        <fullName evidence="1">Uncharacterized protein</fullName>
    </submittedName>
</protein>
<organism evidence="1 2">
    <name type="scientific">Batillaria attramentaria</name>
    <dbReference type="NCBI Taxonomy" id="370345"/>
    <lineage>
        <taxon>Eukaryota</taxon>
        <taxon>Metazoa</taxon>
        <taxon>Spiralia</taxon>
        <taxon>Lophotrochozoa</taxon>
        <taxon>Mollusca</taxon>
        <taxon>Gastropoda</taxon>
        <taxon>Caenogastropoda</taxon>
        <taxon>Sorbeoconcha</taxon>
        <taxon>Cerithioidea</taxon>
        <taxon>Batillariidae</taxon>
        <taxon>Batillaria</taxon>
    </lineage>
</organism>
<comment type="caution">
    <text evidence="1">The sequence shown here is derived from an EMBL/GenBank/DDBJ whole genome shotgun (WGS) entry which is preliminary data.</text>
</comment>
<gene>
    <name evidence="1" type="ORF">BaRGS_00015297</name>
</gene>
<evidence type="ECO:0000313" key="2">
    <source>
        <dbReference type="Proteomes" id="UP001519460"/>
    </source>
</evidence>
<accession>A0ABD0L1W3</accession>
<keyword evidence="2" id="KW-1185">Reference proteome</keyword>
<sequence>MYKLFVILHTLERRADDTSRDPDYVSRCHGDYITRPLRDCGFEKASPIHSRVALSLAGIGPDRQYEHLPRVGKHRERARVAASRRDHVTSLGAVAGAATCFSLPLFTS</sequence>
<reference evidence="1 2" key="1">
    <citation type="journal article" date="2023" name="Sci. Data">
        <title>Genome assembly of the Korean intertidal mud-creeper Batillaria attramentaria.</title>
        <authorList>
            <person name="Patra A.K."/>
            <person name="Ho P.T."/>
            <person name="Jun S."/>
            <person name="Lee S.J."/>
            <person name="Kim Y."/>
            <person name="Won Y.J."/>
        </authorList>
    </citation>
    <scope>NUCLEOTIDE SEQUENCE [LARGE SCALE GENOMIC DNA]</scope>
    <source>
        <strain evidence="1">Wonlab-2016</strain>
    </source>
</reference>
<dbReference type="AlphaFoldDB" id="A0ABD0L1W3"/>
<evidence type="ECO:0000313" key="1">
    <source>
        <dbReference type="EMBL" id="KAK7493397.1"/>
    </source>
</evidence>
<dbReference type="EMBL" id="JACVVK020000093">
    <property type="protein sequence ID" value="KAK7493397.1"/>
    <property type="molecule type" value="Genomic_DNA"/>
</dbReference>